<comment type="caution">
    <text evidence="2">The sequence shown here is derived from an EMBL/GenBank/DDBJ whole genome shotgun (WGS) entry which is preliminary data.</text>
</comment>
<dbReference type="EMBL" id="CAJNRD030001118">
    <property type="protein sequence ID" value="CAG5083059.1"/>
    <property type="molecule type" value="Genomic_DNA"/>
</dbReference>
<evidence type="ECO:0000256" key="1">
    <source>
        <dbReference type="SAM" id="MobiDB-lite"/>
    </source>
</evidence>
<protein>
    <submittedName>
        <fullName evidence="2">Uncharacterized protein</fullName>
    </submittedName>
</protein>
<proteinExistence type="predicted"/>
<gene>
    <name evidence="2" type="ORF">HICCMSTLAB_LOCUS3720</name>
</gene>
<organism evidence="2 3">
    <name type="scientific">Cotesia congregata</name>
    <name type="common">Parasitoid wasp</name>
    <name type="synonym">Apanteles congregatus</name>
    <dbReference type="NCBI Taxonomy" id="51543"/>
    <lineage>
        <taxon>Eukaryota</taxon>
        <taxon>Metazoa</taxon>
        <taxon>Ecdysozoa</taxon>
        <taxon>Arthropoda</taxon>
        <taxon>Hexapoda</taxon>
        <taxon>Insecta</taxon>
        <taxon>Pterygota</taxon>
        <taxon>Neoptera</taxon>
        <taxon>Endopterygota</taxon>
        <taxon>Hymenoptera</taxon>
        <taxon>Apocrita</taxon>
        <taxon>Ichneumonoidea</taxon>
        <taxon>Braconidae</taxon>
        <taxon>Microgastrinae</taxon>
        <taxon>Cotesia</taxon>
    </lineage>
</organism>
<sequence length="254" mass="28209">MGSKKHFALVKWIGGEDEKKYTSGIDINHIKNFNYEQFIDDAEDPDKIYVVEWHDSVKEPLGDSLVKLNKKLKTIDGIQSPKRCVAQEVTEESGPSKNDIPEKNEKVTVNEPEVVVSDTEIDKSPKVKRKKSFDDSNSSEEIEVLNDGESKTTESLSPPSVNDGEFKDSDVEIIKDKGVKPSGTSEFVTKQELSEAFTLSLLFFYIGPQQVPPNISSALYYGCGPTCAFCTVFAPNLTSQAVGTEPWGNHRENP</sequence>
<feature type="region of interest" description="Disordered" evidence="1">
    <location>
        <begin position="84"/>
        <end position="167"/>
    </location>
</feature>
<accession>A0A8J2H917</accession>
<dbReference type="OrthoDB" id="10351385at2759"/>
<reference evidence="2" key="1">
    <citation type="submission" date="2021-04" db="EMBL/GenBank/DDBJ databases">
        <authorList>
            <person name="Chebbi M.A.C M."/>
        </authorList>
    </citation>
    <scope>NUCLEOTIDE SEQUENCE</scope>
</reference>
<evidence type="ECO:0000313" key="3">
    <source>
        <dbReference type="Proteomes" id="UP000786811"/>
    </source>
</evidence>
<feature type="compositionally biased region" description="Acidic residues" evidence="1">
    <location>
        <begin position="137"/>
        <end position="146"/>
    </location>
</feature>
<name>A0A8J2H917_COTCN</name>
<keyword evidence="3" id="KW-1185">Reference proteome</keyword>
<dbReference type="Proteomes" id="UP000786811">
    <property type="component" value="Unassembled WGS sequence"/>
</dbReference>
<dbReference type="AlphaFoldDB" id="A0A8J2H917"/>
<evidence type="ECO:0000313" key="2">
    <source>
        <dbReference type="EMBL" id="CAG5083059.1"/>
    </source>
</evidence>
<feature type="compositionally biased region" description="Basic and acidic residues" evidence="1">
    <location>
        <begin position="99"/>
        <end position="108"/>
    </location>
</feature>